<dbReference type="Proteomes" id="UP000473648">
    <property type="component" value="Unassembled WGS sequence"/>
</dbReference>
<dbReference type="InterPro" id="IPR004365">
    <property type="entry name" value="NA-bd_OB_tRNA"/>
</dbReference>
<sequence length="320" mass="36201">MQNIDLSKVKKGDSLLGYLFIKSQTVKTSANGSRYFNMTLTDRGFNGMNAKMWDVKPVDEDEFTEGNLVKVKAKVQEYNNNLQIIVNRMRLTNEGDDVDINDFVESAPADIQGMYNDLIDTINSFENKDLKLLVGTMIQDKRDALMYFPAAKRMHHAYKGGLLYHTWSMLRDAKALAPLYPFLDAELLYAGVMLHDLGKSVEMLSDQNGSVSDYSKEGKLLGHIITGVVAIDEYGRKLGTDPELVLQLKHMVLSHHYEPEYGSPTKPMFAEAEMLHYLDVIDARMNTMEKIQANTKPGGFSEKVWGLEGIQVYRRPDDKA</sequence>
<accession>A0A6L5GNS6</accession>
<feature type="domain" description="HD" evidence="3">
    <location>
        <begin position="163"/>
        <end position="283"/>
    </location>
</feature>
<dbReference type="InterPro" id="IPR006674">
    <property type="entry name" value="HD_domain"/>
</dbReference>
<dbReference type="GO" id="GO:0016787">
    <property type="term" value="F:hydrolase activity"/>
    <property type="evidence" value="ECO:0007669"/>
    <property type="project" value="UniProtKB-KW"/>
</dbReference>
<protein>
    <submittedName>
        <fullName evidence="4">HD domain-containing protein</fullName>
    </submittedName>
</protein>
<dbReference type="InterPro" id="IPR003607">
    <property type="entry name" value="HD/PDEase_dom"/>
</dbReference>
<feature type="domain" description="OB" evidence="2">
    <location>
        <begin position="30"/>
        <end position="91"/>
    </location>
</feature>
<evidence type="ECO:0000259" key="3">
    <source>
        <dbReference type="Pfam" id="PF01966"/>
    </source>
</evidence>
<proteinExistence type="predicted"/>
<organism evidence="4 5">
    <name type="scientific">Candidatus Pseudoramibacter fermentans</name>
    <dbReference type="NCBI Taxonomy" id="2594427"/>
    <lineage>
        <taxon>Bacteria</taxon>
        <taxon>Bacillati</taxon>
        <taxon>Bacillota</taxon>
        <taxon>Clostridia</taxon>
        <taxon>Eubacteriales</taxon>
        <taxon>Eubacteriaceae</taxon>
        <taxon>Pseudoramibacter</taxon>
    </lineage>
</organism>
<dbReference type="PANTHER" id="PTHR37294:SF1">
    <property type="entry name" value="3'-5' EXORIBONUCLEASE YHAM"/>
    <property type="match status" value="1"/>
</dbReference>
<evidence type="ECO:0000256" key="1">
    <source>
        <dbReference type="ARBA" id="ARBA00022801"/>
    </source>
</evidence>
<dbReference type="CDD" id="cd00077">
    <property type="entry name" value="HDc"/>
    <property type="match status" value="1"/>
</dbReference>
<dbReference type="EMBL" id="VOGB01000003">
    <property type="protein sequence ID" value="MQM71939.1"/>
    <property type="molecule type" value="Genomic_DNA"/>
</dbReference>
<dbReference type="SUPFAM" id="SSF109604">
    <property type="entry name" value="HD-domain/PDEase-like"/>
    <property type="match status" value="1"/>
</dbReference>
<comment type="caution">
    <text evidence="4">The sequence shown here is derived from an EMBL/GenBank/DDBJ whole genome shotgun (WGS) entry which is preliminary data.</text>
</comment>
<evidence type="ECO:0000259" key="2">
    <source>
        <dbReference type="Pfam" id="PF01336"/>
    </source>
</evidence>
<gene>
    <name evidence="4" type="ORF">FRC53_00580</name>
</gene>
<evidence type="ECO:0000313" key="5">
    <source>
        <dbReference type="Proteomes" id="UP000473648"/>
    </source>
</evidence>
<dbReference type="Gene3D" id="1.10.3210.10">
    <property type="entry name" value="Hypothetical protein af1432"/>
    <property type="match status" value="1"/>
</dbReference>
<dbReference type="CDD" id="cd04492">
    <property type="entry name" value="YhaM_OBF_like"/>
    <property type="match status" value="1"/>
</dbReference>
<dbReference type="Pfam" id="PF01336">
    <property type="entry name" value="tRNA_anti-codon"/>
    <property type="match status" value="1"/>
</dbReference>
<dbReference type="GO" id="GO:0003676">
    <property type="term" value="F:nucleic acid binding"/>
    <property type="evidence" value="ECO:0007669"/>
    <property type="project" value="InterPro"/>
</dbReference>
<keyword evidence="1" id="KW-0378">Hydrolase</keyword>
<dbReference type="Pfam" id="PF01966">
    <property type="entry name" value="HD"/>
    <property type="match status" value="1"/>
</dbReference>
<dbReference type="GO" id="GO:0031125">
    <property type="term" value="P:rRNA 3'-end processing"/>
    <property type="evidence" value="ECO:0007669"/>
    <property type="project" value="TreeGrafter"/>
</dbReference>
<evidence type="ECO:0000313" key="4">
    <source>
        <dbReference type="EMBL" id="MQM71939.1"/>
    </source>
</evidence>
<dbReference type="AlphaFoldDB" id="A0A6L5GNS6"/>
<keyword evidence="5" id="KW-1185">Reference proteome</keyword>
<dbReference type="PANTHER" id="PTHR37294">
    <property type="entry name" value="3'-5' EXORIBONUCLEASE YHAM"/>
    <property type="match status" value="1"/>
</dbReference>
<name>A0A6L5GNS6_9FIRM</name>
<dbReference type="InterPro" id="IPR050798">
    <property type="entry name" value="YhaM_exoribonuc/phosphodiest"/>
</dbReference>
<reference evidence="4" key="1">
    <citation type="journal article" date="2020" name="Appl. Environ. Microbiol.">
        <title>Medium-Chain Fatty Acid Synthesis by 'Candidatus Weimeria bifida' gen. nov., sp. nov., and 'Candidatus Pseudoramibacter fermentans' sp. nov.</title>
        <authorList>
            <person name="Scarborough M.J."/>
            <person name="Myers K.S."/>
            <person name="Donohue T.J."/>
            <person name="Noguera D.R."/>
        </authorList>
    </citation>
    <scope>NUCLEOTIDE SEQUENCE</scope>
    <source>
        <strain evidence="4">EUB1.1</strain>
    </source>
</reference>